<evidence type="ECO:0000256" key="4">
    <source>
        <dbReference type="ARBA" id="ARBA00023004"/>
    </source>
</evidence>
<evidence type="ECO:0000256" key="1">
    <source>
        <dbReference type="ARBA" id="ARBA00010617"/>
    </source>
</evidence>
<keyword evidence="5 6" id="KW-0349">Heme</keyword>
<dbReference type="PROSITE" id="PS00086">
    <property type="entry name" value="CYTOCHROME_P450"/>
    <property type="match status" value="1"/>
</dbReference>
<proteinExistence type="inferred from homology"/>
<dbReference type="GO" id="GO:0005506">
    <property type="term" value="F:iron ion binding"/>
    <property type="evidence" value="ECO:0007669"/>
    <property type="project" value="InterPro"/>
</dbReference>
<keyword evidence="6" id="KW-0503">Monooxygenase</keyword>
<dbReference type="PANTHER" id="PTHR47950:SF44">
    <property type="entry name" value="CYTOCHROME P450, FAMILY 76, SUBFAMILY C, POLYPEPTIDE 5-RELATED"/>
    <property type="match status" value="1"/>
</dbReference>
<feature type="binding site" description="axial binding residue" evidence="5">
    <location>
        <position position="501"/>
    </location>
    <ligand>
        <name>heme</name>
        <dbReference type="ChEBI" id="CHEBI:30413"/>
    </ligand>
    <ligandPart>
        <name>Fe</name>
        <dbReference type="ChEBI" id="CHEBI:18248"/>
    </ligandPart>
</feature>
<keyword evidence="9" id="KW-1185">Reference proteome</keyword>
<keyword evidence="3 6" id="KW-0560">Oxidoreductase</keyword>
<dbReference type="GO" id="GO:0020037">
    <property type="term" value="F:heme binding"/>
    <property type="evidence" value="ECO:0007669"/>
    <property type="project" value="InterPro"/>
</dbReference>
<name>A0A4V3WN81_CAMSN</name>
<dbReference type="GO" id="GO:0016705">
    <property type="term" value="F:oxidoreductase activity, acting on paired donors, with incorporation or reduction of molecular oxygen"/>
    <property type="evidence" value="ECO:0007669"/>
    <property type="project" value="InterPro"/>
</dbReference>
<dbReference type="STRING" id="542762.A0A4V3WN81"/>
<dbReference type="Pfam" id="PF00067">
    <property type="entry name" value="p450"/>
    <property type="match status" value="2"/>
</dbReference>
<evidence type="ECO:0000256" key="6">
    <source>
        <dbReference type="RuleBase" id="RU000461"/>
    </source>
</evidence>
<organism evidence="8 9">
    <name type="scientific">Camellia sinensis var. sinensis</name>
    <name type="common">China tea</name>
    <dbReference type="NCBI Taxonomy" id="542762"/>
    <lineage>
        <taxon>Eukaryota</taxon>
        <taxon>Viridiplantae</taxon>
        <taxon>Streptophyta</taxon>
        <taxon>Embryophyta</taxon>
        <taxon>Tracheophyta</taxon>
        <taxon>Spermatophyta</taxon>
        <taxon>Magnoliopsida</taxon>
        <taxon>eudicotyledons</taxon>
        <taxon>Gunneridae</taxon>
        <taxon>Pentapetalae</taxon>
        <taxon>asterids</taxon>
        <taxon>Ericales</taxon>
        <taxon>Theaceae</taxon>
        <taxon>Camellia</taxon>
    </lineage>
</organism>
<accession>A0A4V3WN81</accession>
<evidence type="ECO:0000313" key="9">
    <source>
        <dbReference type="Proteomes" id="UP000306102"/>
    </source>
</evidence>
<sequence>MPEDSQMRAPSIVVLSKKYNNDNVDVWHCPPTKAIPILTRTKSVGLPERRRDLLLGGFGESGSFIHERRGRLSLSEIDVRRGGDESSDVDPGPSISEVGVSKEEVDRRGSVVMDAAKFSNVLRNVIISVKNSDVTQDVTVDDKGNVALISLAKSSKNSPGKLPPGPTPLPLIENFLKLSDKPHKSLAELAKIYGPIMTIKLGQVNTVVISSPTMAKDLCFSNRSIPDNIRAQNHNQFSAAWMPMSTQWRKLRKIYNSHVFAAQQLDANQHLRHQVMQGLIAEVRESCELGVAVDICKVAFRTTFNLLSNTIFSMELLDDRNRDIARELKEAVWSSMEHFGTPNLSDYFPVLKKIDPQGHIYCGDKTTPSTMEWAMAEILHNPKTLFEARVELEKTIGKGKQVKESDIPQLSYLRAIVKETFRKHPTVPLLVPRKVEVDVEVCGFTVPKGTQVLVNAWGIGRDRSTWESSNLFMPERFLGSRVDVRGQDFELIPFGAGRRICPGLPLAMRMLHLMLGLLIYSFDWKLVDGISPKEMNMEEKFGFTLKKAQPLRVAPVYL</sequence>
<keyword evidence="2 5" id="KW-0479">Metal-binding</keyword>
<dbReference type="PRINTS" id="PR00385">
    <property type="entry name" value="P450"/>
</dbReference>
<keyword evidence="4 5" id="KW-0408">Iron</keyword>
<dbReference type="InterPro" id="IPR017972">
    <property type="entry name" value="Cyt_P450_CS"/>
</dbReference>
<dbReference type="SUPFAM" id="SSF48264">
    <property type="entry name" value="Cytochrome P450"/>
    <property type="match status" value="1"/>
</dbReference>
<evidence type="ECO:0000256" key="3">
    <source>
        <dbReference type="ARBA" id="ARBA00023002"/>
    </source>
</evidence>
<dbReference type="AlphaFoldDB" id="A0A4V3WN81"/>
<dbReference type="CDD" id="cd11073">
    <property type="entry name" value="CYP76-like"/>
    <property type="match status" value="1"/>
</dbReference>
<dbReference type="InterPro" id="IPR036396">
    <property type="entry name" value="Cyt_P450_sf"/>
</dbReference>
<dbReference type="PRINTS" id="PR00463">
    <property type="entry name" value="EP450I"/>
</dbReference>
<dbReference type="InterPro" id="IPR002401">
    <property type="entry name" value="Cyt_P450_E_grp-I"/>
</dbReference>
<reference evidence="8 9" key="1">
    <citation type="journal article" date="2018" name="Proc. Natl. Acad. Sci. U.S.A.">
        <title>Draft genome sequence of Camellia sinensis var. sinensis provides insights into the evolution of the tea genome and tea quality.</title>
        <authorList>
            <person name="Wei C."/>
            <person name="Yang H."/>
            <person name="Wang S."/>
            <person name="Zhao J."/>
            <person name="Liu C."/>
            <person name="Gao L."/>
            <person name="Xia E."/>
            <person name="Lu Y."/>
            <person name="Tai Y."/>
            <person name="She G."/>
            <person name="Sun J."/>
            <person name="Cao H."/>
            <person name="Tong W."/>
            <person name="Gao Q."/>
            <person name="Li Y."/>
            <person name="Deng W."/>
            <person name="Jiang X."/>
            <person name="Wang W."/>
            <person name="Chen Q."/>
            <person name="Zhang S."/>
            <person name="Li H."/>
            <person name="Wu J."/>
            <person name="Wang P."/>
            <person name="Li P."/>
            <person name="Shi C."/>
            <person name="Zheng F."/>
            <person name="Jian J."/>
            <person name="Huang B."/>
            <person name="Shan D."/>
            <person name="Shi M."/>
            <person name="Fang C."/>
            <person name="Yue Y."/>
            <person name="Li F."/>
            <person name="Li D."/>
            <person name="Wei S."/>
            <person name="Han B."/>
            <person name="Jiang C."/>
            <person name="Yin Y."/>
            <person name="Xia T."/>
            <person name="Zhang Z."/>
            <person name="Bennetzen J.L."/>
            <person name="Zhao S."/>
            <person name="Wan X."/>
        </authorList>
    </citation>
    <scope>NUCLEOTIDE SEQUENCE [LARGE SCALE GENOMIC DNA]</scope>
    <source>
        <strain evidence="9">cv. Shuchazao</strain>
        <tissue evidence="8">Leaf</tissue>
    </source>
</reference>
<evidence type="ECO:0000256" key="7">
    <source>
        <dbReference type="SAM" id="MobiDB-lite"/>
    </source>
</evidence>
<comment type="caution">
    <text evidence="8">The sequence shown here is derived from an EMBL/GenBank/DDBJ whole genome shotgun (WGS) entry which is preliminary data.</text>
</comment>
<dbReference type="GO" id="GO:0004497">
    <property type="term" value="F:monooxygenase activity"/>
    <property type="evidence" value="ECO:0007669"/>
    <property type="project" value="UniProtKB-KW"/>
</dbReference>
<evidence type="ECO:0000256" key="5">
    <source>
        <dbReference type="PIRSR" id="PIRSR602401-1"/>
    </source>
</evidence>
<dbReference type="FunFam" id="1.10.630.10:FF:000138">
    <property type="entry name" value="Os10g0167200 protein"/>
    <property type="match status" value="1"/>
</dbReference>
<feature type="region of interest" description="Disordered" evidence="7">
    <location>
        <begin position="79"/>
        <end position="98"/>
    </location>
</feature>
<evidence type="ECO:0000256" key="2">
    <source>
        <dbReference type="ARBA" id="ARBA00022723"/>
    </source>
</evidence>
<dbReference type="Proteomes" id="UP000306102">
    <property type="component" value="Unassembled WGS sequence"/>
</dbReference>
<dbReference type="PANTHER" id="PTHR47950">
    <property type="entry name" value="CYTOCHROME P450, FAMILY 76, SUBFAMILY C, POLYPEPTIDE 5-RELATED"/>
    <property type="match status" value="1"/>
</dbReference>
<evidence type="ECO:0000313" key="8">
    <source>
        <dbReference type="EMBL" id="THG11537.1"/>
    </source>
</evidence>
<gene>
    <name evidence="8" type="ORF">TEA_016188</name>
</gene>
<comment type="similarity">
    <text evidence="1 6">Belongs to the cytochrome P450 family.</text>
</comment>
<dbReference type="Gene3D" id="1.10.630.10">
    <property type="entry name" value="Cytochrome P450"/>
    <property type="match status" value="2"/>
</dbReference>
<dbReference type="InterPro" id="IPR001128">
    <property type="entry name" value="Cyt_P450"/>
</dbReference>
<protein>
    <submittedName>
        <fullName evidence="8">Uncharacterized protein</fullName>
    </submittedName>
</protein>
<comment type="cofactor">
    <cofactor evidence="5">
        <name>heme</name>
        <dbReference type="ChEBI" id="CHEBI:30413"/>
    </cofactor>
</comment>
<dbReference type="EMBL" id="SDRB02007208">
    <property type="protein sequence ID" value="THG11537.1"/>
    <property type="molecule type" value="Genomic_DNA"/>
</dbReference>